<dbReference type="InterPro" id="IPR002403">
    <property type="entry name" value="Cyt_P450_E_grp-IV"/>
</dbReference>
<dbReference type="PRINTS" id="PR00465">
    <property type="entry name" value="EP450IV"/>
</dbReference>
<dbReference type="SUPFAM" id="SSF48264">
    <property type="entry name" value="Cytochrome P450"/>
    <property type="match status" value="1"/>
</dbReference>
<keyword evidence="5 7" id="KW-0408">Iron</keyword>
<evidence type="ECO:0000256" key="2">
    <source>
        <dbReference type="ARBA" id="ARBA00010617"/>
    </source>
</evidence>
<dbReference type="PANTHER" id="PTHR24305:SF166">
    <property type="entry name" value="CYTOCHROME P450 12A4, MITOCHONDRIAL-RELATED"/>
    <property type="match status" value="1"/>
</dbReference>
<dbReference type="PANTHER" id="PTHR24305">
    <property type="entry name" value="CYTOCHROME P450"/>
    <property type="match status" value="1"/>
</dbReference>
<evidence type="ECO:0000256" key="5">
    <source>
        <dbReference type="ARBA" id="ARBA00023004"/>
    </source>
</evidence>
<dbReference type="PROSITE" id="PS00086">
    <property type="entry name" value="CYTOCHROME_P450"/>
    <property type="match status" value="1"/>
</dbReference>
<keyword evidence="8" id="KW-0560">Oxidoreductase</keyword>
<dbReference type="AlphaFoldDB" id="A0AAN9UN75"/>
<comment type="similarity">
    <text evidence="2 8">Belongs to the cytochrome P450 family.</text>
</comment>
<dbReference type="Pfam" id="PF00067">
    <property type="entry name" value="p450"/>
    <property type="match status" value="2"/>
</dbReference>
<gene>
    <name evidence="9" type="ORF">SLS62_007475</name>
</gene>
<feature type="binding site" description="axial binding residue" evidence="7">
    <location>
        <position position="528"/>
    </location>
    <ligand>
        <name>heme</name>
        <dbReference type="ChEBI" id="CHEBI:30413"/>
    </ligand>
    <ligandPart>
        <name>Fe</name>
        <dbReference type="ChEBI" id="CHEBI:18248"/>
    </ligandPart>
</feature>
<evidence type="ECO:0000313" key="9">
    <source>
        <dbReference type="EMBL" id="KAK7750628.1"/>
    </source>
</evidence>
<dbReference type="InterPro" id="IPR017972">
    <property type="entry name" value="Cyt_P450_CS"/>
</dbReference>
<comment type="caution">
    <text evidence="9">The sequence shown here is derived from an EMBL/GenBank/DDBJ whole genome shotgun (WGS) entry which is preliminary data.</text>
</comment>
<keyword evidence="4 7" id="KW-0479">Metal-binding</keyword>
<dbReference type="EMBL" id="JAKJXP020000061">
    <property type="protein sequence ID" value="KAK7750628.1"/>
    <property type="molecule type" value="Genomic_DNA"/>
</dbReference>
<evidence type="ECO:0000313" key="10">
    <source>
        <dbReference type="Proteomes" id="UP001320420"/>
    </source>
</evidence>
<dbReference type="GO" id="GO:0005506">
    <property type="term" value="F:iron ion binding"/>
    <property type="evidence" value="ECO:0007669"/>
    <property type="project" value="InterPro"/>
</dbReference>
<dbReference type="GO" id="GO:0004497">
    <property type="term" value="F:monooxygenase activity"/>
    <property type="evidence" value="ECO:0007669"/>
    <property type="project" value="UniProtKB-KW"/>
</dbReference>
<protein>
    <recommendedName>
        <fullName evidence="11">Cytochrome P450</fullName>
    </recommendedName>
</protein>
<evidence type="ECO:0000256" key="6">
    <source>
        <dbReference type="ARBA" id="ARBA00023033"/>
    </source>
</evidence>
<sequence length="583" mass="63955">MDVSICIVIAAIESWAGARFGLLFGVQALCSPAIDCNSHATKKFFWLLLAVQYLSLKPNTHNHVQDNHPFLGQLPNSLRAESPVSLYTQWVREHPGAPLIRHLSFANAEVVVAASLAAQREILQTQCYAFRKSRLWTRLTRDISGDGISTLEGFAAHRAHRRVLAAPFAPANVRGRLGPVFREKAAEFCALLDGLLDGAGHEKGEGEGGRRGRTKTAVIRDCADLFSRATLDIVGIATLGVDMAYLGQAQRQVQTKSQSQSQSKSRPSLFAGVGTGEKGEYTFHEAYREIFTPDALGKLLLFLNAFLPTRWVPIPANRRFRAATTWLRRVLTERVRARRREMAAAVADGSYDGSASRDLLSFLLEESVLTGAAAAAPGRIGGQAGEDQLRAESAQLAARILEPTCADIDALPYMNVFLKEILRLYPPANAVHREAARDLTIEGVHIPKGTTFVIPLQCVGLNPAIWGEDADTFRPSRWVEERGEGKDPDDLAITMSDTKTSSTTQHSAAIASLSSFAFAAFSNGPRICPGKGFATYEIKAILFEVVQRYRFLAIEGNFSLENPSLNLHPRGMNIRFERLEVDT</sequence>
<reference evidence="9 10" key="1">
    <citation type="submission" date="2024-02" db="EMBL/GenBank/DDBJ databases">
        <title>De novo assembly and annotation of 12 fungi associated with fruit tree decline syndrome in Ontario, Canada.</title>
        <authorList>
            <person name="Sulman M."/>
            <person name="Ellouze W."/>
            <person name="Ilyukhin E."/>
        </authorList>
    </citation>
    <scope>NUCLEOTIDE SEQUENCE [LARGE SCALE GENOMIC DNA]</scope>
    <source>
        <strain evidence="9 10">M11/M66-122</strain>
    </source>
</reference>
<dbReference type="InterPro" id="IPR001128">
    <property type="entry name" value="Cyt_P450"/>
</dbReference>
<dbReference type="Gene3D" id="1.10.630.10">
    <property type="entry name" value="Cytochrome P450"/>
    <property type="match status" value="2"/>
</dbReference>
<evidence type="ECO:0000256" key="7">
    <source>
        <dbReference type="PIRSR" id="PIRSR602403-1"/>
    </source>
</evidence>
<evidence type="ECO:0000256" key="3">
    <source>
        <dbReference type="ARBA" id="ARBA00022617"/>
    </source>
</evidence>
<proteinExistence type="inferred from homology"/>
<evidence type="ECO:0000256" key="8">
    <source>
        <dbReference type="RuleBase" id="RU000461"/>
    </source>
</evidence>
<dbReference type="GO" id="GO:0020037">
    <property type="term" value="F:heme binding"/>
    <property type="evidence" value="ECO:0007669"/>
    <property type="project" value="InterPro"/>
</dbReference>
<evidence type="ECO:0000256" key="1">
    <source>
        <dbReference type="ARBA" id="ARBA00001971"/>
    </source>
</evidence>
<name>A0AAN9UN75_9PEZI</name>
<keyword evidence="6 8" id="KW-0503">Monooxygenase</keyword>
<evidence type="ECO:0008006" key="11">
    <source>
        <dbReference type="Google" id="ProtNLM"/>
    </source>
</evidence>
<dbReference type="GO" id="GO:0016705">
    <property type="term" value="F:oxidoreductase activity, acting on paired donors, with incorporation or reduction of molecular oxygen"/>
    <property type="evidence" value="ECO:0007669"/>
    <property type="project" value="InterPro"/>
</dbReference>
<comment type="cofactor">
    <cofactor evidence="1 7">
        <name>heme</name>
        <dbReference type="ChEBI" id="CHEBI:30413"/>
    </cofactor>
</comment>
<dbReference type="Proteomes" id="UP001320420">
    <property type="component" value="Unassembled WGS sequence"/>
</dbReference>
<keyword evidence="10" id="KW-1185">Reference proteome</keyword>
<keyword evidence="3 7" id="KW-0349">Heme</keyword>
<dbReference type="InterPro" id="IPR036396">
    <property type="entry name" value="Cyt_P450_sf"/>
</dbReference>
<organism evidence="9 10">
    <name type="scientific">Diatrype stigma</name>
    <dbReference type="NCBI Taxonomy" id="117547"/>
    <lineage>
        <taxon>Eukaryota</taxon>
        <taxon>Fungi</taxon>
        <taxon>Dikarya</taxon>
        <taxon>Ascomycota</taxon>
        <taxon>Pezizomycotina</taxon>
        <taxon>Sordariomycetes</taxon>
        <taxon>Xylariomycetidae</taxon>
        <taxon>Xylariales</taxon>
        <taxon>Diatrypaceae</taxon>
        <taxon>Diatrype</taxon>
    </lineage>
</organism>
<accession>A0AAN9UN75</accession>
<dbReference type="InterPro" id="IPR050121">
    <property type="entry name" value="Cytochrome_P450_monoxygenase"/>
</dbReference>
<evidence type="ECO:0000256" key="4">
    <source>
        <dbReference type="ARBA" id="ARBA00022723"/>
    </source>
</evidence>